<dbReference type="InterPro" id="IPR046454">
    <property type="entry name" value="GpA_endonuclease"/>
</dbReference>
<evidence type="ECO:0000313" key="4">
    <source>
        <dbReference type="EMBL" id="EFH09398.1"/>
    </source>
</evidence>
<dbReference type="Pfam" id="PF05876">
    <property type="entry name" value="GpA_ATPase"/>
    <property type="match status" value="1"/>
</dbReference>
<sequence length="713" mass="79634">MKRIRPSQIPYADPARLLIETFDSLLPPRAIGTAEFTAASRWVKSAVGGHLVRWDHGDAPYLVEPMETLDHREHDTVAIVGPGACGKTMVAENWLLKSIAEDPADLLWYMQTDPTKDAYVKGRIEPMLEAHDKLIGHLRHGRDSVEFKRFRAMRAEFLAFTASNLINKHVTRIVADEVDAYDKSMGDPMAWLDPRRQAAGADSMLLAISHPDQGLPLHMPVDRQRGIMSLYARGDRRTWWWPCPHCGGYSSPNPGTHTRMLLDYDDRAPLDEIEAMARLKCPHCQGKIEDHVRRDMNRAARWVGLGEEIDADGRVTGERHLKRIAAFWIHGLMSPFVMGGIGGMARARVEAERKAEADADDTALRTVMAKTWGEPPAPLRSLGTLDPEVLKERVEPALALGEIPPGVRFFTVSADAQGNRFEVLRRGWGVDGESWVLDYARRPAEPATSPEDWLQLFTELTRPLPLADGSGRVMQPRCVMFDAYGLPGTTERAYEAWMRWRQKGLARKLGRIDGRDAWNILPSKGERGADGRLVVSYPDARSDRRAAARGQVPVAIFNSDSAKNDLSGHLQRMMPGPGYVHFPAALHQGFPDFFDQLTAEARNRLGRWEKRSDGARNEVLDLMVGCHLGARLHGMRRLNWERPPAWADEWDRNSLVGLPAPPEPEAAPPLPVVPDAAGSPVAEQPRRPLAAAVVVQPRPRVAVQVESRGRRYA</sequence>
<name>D5RTG7_9PROT</name>
<dbReference type="Pfam" id="PF20454">
    <property type="entry name" value="GpA_nuclease"/>
    <property type="match status" value="1"/>
</dbReference>
<dbReference type="InterPro" id="IPR046453">
    <property type="entry name" value="GpA_ATPase"/>
</dbReference>
<reference evidence="4 5" key="1">
    <citation type="submission" date="2010-04" db="EMBL/GenBank/DDBJ databases">
        <authorList>
            <person name="Qin X."/>
            <person name="Bachman B."/>
            <person name="Battles P."/>
            <person name="Bell A."/>
            <person name="Bess C."/>
            <person name="Bickham C."/>
            <person name="Chaboub L."/>
            <person name="Chen D."/>
            <person name="Coyle M."/>
            <person name="Deiros D.R."/>
            <person name="Dinh H."/>
            <person name="Forbes L."/>
            <person name="Fowler G."/>
            <person name="Francisco L."/>
            <person name="Fu Q."/>
            <person name="Gubbala S."/>
            <person name="Hale W."/>
            <person name="Han Y."/>
            <person name="Hemphill L."/>
            <person name="Highlander S.K."/>
            <person name="Hirani K."/>
            <person name="Hogues M."/>
            <person name="Jackson L."/>
            <person name="Jakkamsetti A."/>
            <person name="Javaid M."/>
            <person name="Jiang H."/>
            <person name="Korchina V."/>
            <person name="Kovar C."/>
            <person name="Lara F."/>
            <person name="Lee S."/>
            <person name="Mata R."/>
            <person name="Mathew T."/>
            <person name="Moen C."/>
            <person name="Morales K."/>
            <person name="Munidasa M."/>
            <person name="Nazareth L."/>
            <person name="Ngo R."/>
            <person name="Nguyen L."/>
            <person name="Okwuonu G."/>
            <person name="Ongeri F."/>
            <person name="Patil S."/>
            <person name="Petrosino J."/>
            <person name="Pham C."/>
            <person name="Pham P."/>
            <person name="Pu L.-L."/>
            <person name="Puazo M."/>
            <person name="Raj R."/>
            <person name="Reid J."/>
            <person name="Rouhana J."/>
            <person name="Saada N."/>
            <person name="Shang Y."/>
            <person name="Simmons D."/>
            <person name="Thornton R."/>
            <person name="Warren J."/>
            <person name="Weissenberger G."/>
            <person name="Zhang J."/>
            <person name="Zhang L."/>
            <person name="Zhou C."/>
            <person name="Zhu D."/>
            <person name="Muzny D."/>
            <person name="Worley K."/>
            <person name="Gibbs R."/>
        </authorList>
    </citation>
    <scope>NUCLEOTIDE SEQUENCE [LARGE SCALE GENOMIC DNA]</scope>
    <source>
        <strain evidence="4 5">ATCC 49957</strain>
    </source>
</reference>
<dbReference type="AlphaFoldDB" id="D5RTG7"/>
<feature type="domain" description="Phage terminase large subunit GpA ATPase" evidence="2">
    <location>
        <begin position="51"/>
        <end position="302"/>
    </location>
</feature>
<dbReference type="GO" id="GO:0016887">
    <property type="term" value="F:ATP hydrolysis activity"/>
    <property type="evidence" value="ECO:0007669"/>
    <property type="project" value="InterPro"/>
</dbReference>
<dbReference type="Proteomes" id="UP000005324">
    <property type="component" value="Unassembled WGS sequence"/>
</dbReference>
<feature type="compositionally biased region" description="Pro residues" evidence="1">
    <location>
        <begin position="659"/>
        <end position="672"/>
    </location>
</feature>
<dbReference type="HOGENOM" id="CLU_023850_0_1_5"/>
<accession>D5RTG7</accession>
<feature type="domain" description="Terminase large subunit GpA endonuclease" evidence="3">
    <location>
        <begin position="324"/>
        <end position="640"/>
    </location>
</feature>
<feature type="region of interest" description="Disordered" evidence="1">
    <location>
        <begin position="657"/>
        <end position="684"/>
    </location>
</feature>
<comment type="caution">
    <text evidence="4">The sequence shown here is derived from an EMBL/GenBank/DDBJ whole genome shotgun (WGS) entry which is preliminary data.</text>
</comment>
<dbReference type="GO" id="GO:0004519">
    <property type="term" value="F:endonuclease activity"/>
    <property type="evidence" value="ECO:0007669"/>
    <property type="project" value="InterPro"/>
</dbReference>
<organism evidence="4 5">
    <name type="scientific">Pseudoroseomonas cervicalis ATCC 49957</name>
    <dbReference type="NCBI Taxonomy" id="525371"/>
    <lineage>
        <taxon>Bacteria</taxon>
        <taxon>Pseudomonadati</taxon>
        <taxon>Pseudomonadota</taxon>
        <taxon>Alphaproteobacteria</taxon>
        <taxon>Acetobacterales</taxon>
        <taxon>Roseomonadaceae</taxon>
        <taxon>Roseomonas</taxon>
    </lineage>
</organism>
<evidence type="ECO:0000256" key="1">
    <source>
        <dbReference type="SAM" id="MobiDB-lite"/>
    </source>
</evidence>
<evidence type="ECO:0000259" key="2">
    <source>
        <dbReference type="Pfam" id="PF05876"/>
    </source>
</evidence>
<protein>
    <submittedName>
        <fullName evidence="4">Phage terminase large subunit (GpA)</fullName>
    </submittedName>
</protein>
<dbReference type="RefSeq" id="WP_007003409.1">
    <property type="nucleotide sequence ID" value="NZ_GG770777.1"/>
</dbReference>
<evidence type="ECO:0000259" key="3">
    <source>
        <dbReference type="Pfam" id="PF20454"/>
    </source>
</evidence>
<dbReference type="OrthoDB" id="5181253at2"/>
<dbReference type="EMBL" id="ADVL01000791">
    <property type="protein sequence ID" value="EFH09398.1"/>
    <property type="molecule type" value="Genomic_DNA"/>
</dbReference>
<proteinExistence type="predicted"/>
<evidence type="ECO:0000313" key="5">
    <source>
        <dbReference type="Proteomes" id="UP000005324"/>
    </source>
</evidence>
<gene>
    <name evidence="4" type="ORF">HMPREF0731_4379</name>
</gene>
<keyword evidence="5" id="KW-1185">Reference proteome</keyword>